<name>A0A841FS00_9ACTN</name>
<protein>
    <recommendedName>
        <fullName evidence="4">Secreted protein</fullName>
    </recommendedName>
</protein>
<evidence type="ECO:0000256" key="1">
    <source>
        <dbReference type="SAM" id="SignalP"/>
    </source>
</evidence>
<sequence>MRKILGILGTAGVAAAALVATAAPAQAAGACTLVQSEIYNGANIIQYVQGLEGCAGDVYWEVQSQNTDGSYSVWESGTTYYDNEEVTRTGDVDFPCLMRVHAEFGSQSKTTATVRNNNCGGG</sequence>
<feature type="chain" id="PRO_5032896691" description="Secreted protein" evidence="1">
    <location>
        <begin position="28"/>
        <end position="122"/>
    </location>
</feature>
<gene>
    <name evidence="2" type="ORF">HNR73_004399</name>
</gene>
<dbReference type="EMBL" id="JACHGT010000009">
    <property type="protein sequence ID" value="MBB6036528.1"/>
    <property type="molecule type" value="Genomic_DNA"/>
</dbReference>
<dbReference type="Proteomes" id="UP000548476">
    <property type="component" value="Unassembled WGS sequence"/>
</dbReference>
<organism evidence="2 3">
    <name type="scientific">Phytomonospora endophytica</name>
    <dbReference type="NCBI Taxonomy" id="714109"/>
    <lineage>
        <taxon>Bacteria</taxon>
        <taxon>Bacillati</taxon>
        <taxon>Actinomycetota</taxon>
        <taxon>Actinomycetes</taxon>
        <taxon>Micromonosporales</taxon>
        <taxon>Micromonosporaceae</taxon>
        <taxon>Phytomonospora</taxon>
    </lineage>
</organism>
<accession>A0A841FS00</accession>
<evidence type="ECO:0000313" key="2">
    <source>
        <dbReference type="EMBL" id="MBB6036528.1"/>
    </source>
</evidence>
<comment type="caution">
    <text evidence="2">The sequence shown here is derived from an EMBL/GenBank/DDBJ whole genome shotgun (WGS) entry which is preliminary data.</text>
</comment>
<keyword evidence="3" id="KW-1185">Reference proteome</keyword>
<dbReference type="RefSeq" id="WP_184789368.1">
    <property type="nucleotide sequence ID" value="NZ_BONT01000030.1"/>
</dbReference>
<reference evidence="2 3" key="1">
    <citation type="submission" date="2020-08" db="EMBL/GenBank/DDBJ databases">
        <title>Genomic Encyclopedia of Type Strains, Phase IV (KMG-IV): sequencing the most valuable type-strain genomes for metagenomic binning, comparative biology and taxonomic classification.</title>
        <authorList>
            <person name="Goeker M."/>
        </authorList>
    </citation>
    <scope>NUCLEOTIDE SEQUENCE [LARGE SCALE GENOMIC DNA]</scope>
    <source>
        <strain evidence="2 3">YIM 65646</strain>
    </source>
</reference>
<dbReference type="AlphaFoldDB" id="A0A841FS00"/>
<evidence type="ECO:0008006" key="4">
    <source>
        <dbReference type="Google" id="ProtNLM"/>
    </source>
</evidence>
<keyword evidence="1" id="KW-0732">Signal</keyword>
<dbReference type="PROSITE" id="PS51257">
    <property type="entry name" value="PROKAR_LIPOPROTEIN"/>
    <property type="match status" value="1"/>
</dbReference>
<evidence type="ECO:0000313" key="3">
    <source>
        <dbReference type="Proteomes" id="UP000548476"/>
    </source>
</evidence>
<proteinExistence type="predicted"/>
<feature type="signal peptide" evidence="1">
    <location>
        <begin position="1"/>
        <end position="27"/>
    </location>
</feature>